<dbReference type="Pfam" id="PF08161">
    <property type="entry name" value="RRP12_HEAT"/>
    <property type="match status" value="1"/>
</dbReference>
<evidence type="ECO:0000313" key="8">
    <source>
        <dbReference type="Proteomes" id="UP000243876"/>
    </source>
</evidence>
<feature type="region of interest" description="Disordered" evidence="4">
    <location>
        <begin position="1133"/>
        <end position="1177"/>
    </location>
</feature>
<comment type="similarity">
    <text evidence="2">Belongs to the RRP12 family.</text>
</comment>
<feature type="region of interest" description="Disordered" evidence="4">
    <location>
        <begin position="1024"/>
        <end position="1115"/>
    </location>
</feature>
<dbReference type="InterPro" id="IPR057860">
    <property type="entry name" value="HEAT_RRP12_N"/>
</dbReference>
<feature type="compositionally biased region" description="Basic and acidic residues" evidence="4">
    <location>
        <begin position="1099"/>
        <end position="1108"/>
    </location>
</feature>
<evidence type="ECO:0000256" key="4">
    <source>
        <dbReference type="SAM" id="MobiDB-lite"/>
    </source>
</evidence>
<dbReference type="Pfam" id="PF25772">
    <property type="entry name" value="HEAT_RRP12_N"/>
    <property type="match status" value="1"/>
</dbReference>
<feature type="compositionally biased region" description="Basic and acidic residues" evidence="4">
    <location>
        <begin position="1143"/>
        <end position="1159"/>
    </location>
</feature>
<keyword evidence="3" id="KW-0539">Nucleus</keyword>
<name>A0A0D6EMF0_SPOSA</name>
<feature type="compositionally biased region" description="Low complexity" evidence="4">
    <location>
        <begin position="1052"/>
        <end position="1061"/>
    </location>
</feature>
<dbReference type="Gene3D" id="1.25.10.10">
    <property type="entry name" value="Leucine-rich Repeat Variant"/>
    <property type="match status" value="2"/>
</dbReference>
<dbReference type="PANTHER" id="PTHR48287:SF1">
    <property type="entry name" value="ARM REPEAT SUPERFAMILY PROTEIN"/>
    <property type="match status" value="1"/>
</dbReference>
<accession>A0A0D6EMF0</accession>
<dbReference type="SUPFAM" id="SSF48371">
    <property type="entry name" value="ARM repeat"/>
    <property type="match status" value="1"/>
</dbReference>
<gene>
    <name evidence="7" type="primary">SPOSA6832_02553</name>
</gene>
<dbReference type="InterPro" id="IPR012978">
    <property type="entry name" value="HEAT_RRP12"/>
</dbReference>
<sequence>MASLEESWIKIRAQSTSNTQAIKRPAVLLQAIESTLSQQSASEAIPPEAYLVALLSTLDQLATSPEAAKPDSDQRQLLEATLYLLSILSPHLDHSVLRTKLSSTLSTLSPLFPSFQSHAPAVKSLVAISQAFLASASPAQLEKDLQGCRTVYANILTLCSDQRPKVRRRAQEAVGSLLASPPPPAPLHPYADESAEWVCGKLNEAVRGAKRGGKKEAGAKGAEEGGNDESRAIALLTFIKNLGATWPTSATPTLLPLLLSTLTLSSPHLTLAALTVLSHLFSASRAAESMSDDHVKETLEALVAAKPKMVESEQGEKLLAGWVEGVGEGMVALARTDSKAALSRLSTLFPTILPLLASATTPALRQAVETACAIMIRHCIPDDEITAAVQNDEGTTLKQVIELVEKALTSPRYAAQSQPHVLALAKALVLRLRLRVPATSSTSDAARPAPAAASLMTKTLVLLGKMREDSRFEWKKEADAVLDSFIKVLGPEVVLSYLPLNLSPESSNPQKARAWLLPLLKPAITNDRLAHFRETFVPLSAGFFNKAEEARQGDRGMEAKVWETLVGQTWALLPGYCEYPTDLVAAFDTEFVSLLANVLYTQPALRPSIFRSLSTLLATTLALANSTSPPQLLHEQFGLTPEDGKTSLEHLKALAQTVLSVAFNVYGKMNRGEGGYVLETVGSWMAILPPAELTTTYDRISSLLDQALAAPPHPKEDPTIAPTHALLDILITLIPHAGPVETRFFDLAMGEKVLGSQDQAVQKKGYRILARLCEERDGSVIRGREGEVIEKIVDGAPKVGNGAKRDRVQLLAALVPAIPASSLHFVPSLIPEAVLSTKETNAVTREAAYDLLVSMGRKMVSTPNATIKRHLIKGMEDSMEEEVPATEEEFVTMVSAGLAATSPHMIAATIGALGRLVWEFHTSLKNSYLSELVDTLVVFLSSANREIVKAAIGFIKVAIVSLPSALVTPSLPTLVPALINWSHEHSNHFKVKIRHLLERMIRKYGYNEVERYVPEDDKKLVSNIRKRQARSKKKKAAAMDVDGEDEEDGEAAPRPQAAARSAYDEVLYGSDSDVSAASDDEGERAPTGVKNRKSQMRKSQKEREREEGAYIQEGEDEVLDLLDDRMMSRISAARPVAASSSRKPLDSHFKTDASGRLRINEGSSDDEDGAGARAVEADDVNAGMGAYLEAMRGEDGHTRDAKGKIKFNKTQGKRARGGDVDDEDGDVPVTEGLKELDVGGRKKKKAKKETVHIGGDFKAKRAGGDVKKNGMQPYAFVPLQSVAGKKSNAKGPKVGLTGLKRSGKK</sequence>
<dbReference type="EMBL" id="CENE01000010">
    <property type="protein sequence ID" value="CEQ40898.1"/>
    <property type="molecule type" value="Genomic_DNA"/>
</dbReference>
<evidence type="ECO:0000259" key="6">
    <source>
        <dbReference type="Pfam" id="PF25772"/>
    </source>
</evidence>
<keyword evidence="8" id="KW-1185">Reference proteome</keyword>
<feature type="region of interest" description="Disordered" evidence="4">
    <location>
        <begin position="1193"/>
        <end position="1226"/>
    </location>
</feature>
<feature type="compositionally biased region" description="Acidic residues" evidence="4">
    <location>
        <begin position="1041"/>
        <end position="1050"/>
    </location>
</feature>
<proteinExistence type="inferred from homology"/>
<protein>
    <submittedName>
        <fullName evidence="7">SPOSA6832_02553-mRNA-1:cds</fullName>
    </submittedName>
</protein>
<evidence type="ECO:0000256" key="1">
    <source>
        <dbReference type="ARBA" id="ARBA00004123"/>
    </source>
</evidence>
<feature type="compositionally biased region" description="Basic residues" evidence="4">
    <location>
        <begin position="1204"/>
        <end position="1215"/>
    </location>
</feature>
<feature type="domain" description="RRP12 N-terminal HEAT" evidence="6">
    <location>
        <begin position="29"/>
        <end position="286"/>
    </location>
</feature>
<evidence type="ECO:0000256" key="2">
    <source>
        <dbReference type="ARBA" id="ARBA00007690"/>
    </source>
</evidence>
<reference evidence="8" key="1">
    <citation type="submission" date="2015-02" db="EMBL/GenBank/DDBJ databases">
        <authorList>
            <person name="Gon?alves P."/>
        </authorList>
    </citation>
    <scope>NUCLEOTIDE SEQUENCE [LARGE SCALE GENOMIC DNA]</scope>
</reference>
<feature type="non-terminal residue" evidence="7">
    <location>
        <position position="1"/>
    </location>
</feature>
<feature type="domain" description="RRP12 HEAT" evidence="5">
    <location>
        <begin position="361"/>
        <end position="668"/>
    </location>
</feature>
<dbReference type="OrthoDB" id="2192888at2759"/>
<evidence type="ECO:0000256" key="3">
    <source>
        <dbReference type="ARBA" id="ARBA00023242"/>
    </source>
</evidence>
<dbReference type="GO" id="GO:0005634">
    <property type="term" value="C:nucleus"/>
    <property type="evidence" value="ECO:0007669"/>
    <property type="project" value="UniProtKB-SubCell"/>
</dbReference>
<dbReference type="InterPro" id="IPR016024">
    <property type="entry name" value="ARM-type_fold"/>
</dbReference>
<dbReference type="InterPro" id="IPR052087">
    <property type="entry name" value="RRP12"/>
</dbReference>
<dbReference type="PANTHER" id="PTHR48287">
    <property type="entry name" value="ARM REPEAT SUPERFAMILY PROTEIN"/>
    <property type="match status" value="1"/>
</dbReference>
<feature type="compositionally biased region" description="Basic residues" evidence="4">
    <location>
        <begin position="1024"/>
        <end position="1036"/>
    </location>
</feature>
<feature type="compositionally biased region" description="Basic and acidic residues" evidence="4">
    <location>
        <begin position="1193"/>
        <end position="1203"/>
    </location>
</feature>
<dbReference type="Proteomes" id="UP000243876">
    <property type="component" value="Unassembled WGS sequence"/>
</dbReference>
<organism evidence="7 8">
    <name type="scientific">Sporidiobolus salmonicolor</name>
    <name type="common">Yeast-like fungus</name>
    <name type="synonym">Sporobolomyces salmonicolor</name>
    <dbReference type="NCBI Taxonomy" id="5005"/>
    <lineage>
        <taxon>Eukaryota</taxon>
        <taxon>Fungi</taxon>
        <taxon>Dikarya</taxon>
        <taxon>Basidiomycota</taxon>
        <taxon>Pucciniomycotina</taxon>
        <taxon>Microbotryomycetes</taxon>
        <taxon>Sporidiobolales</taxon>
        <taxon>Sporidiobolaceae</taxon>
        <taxon>Sporobolomyces</taxon>
    </lineage>
</organism>
<feature type="region of interest" description="Disordered" evidence="4">
    <location>
        <begin position="1285"/>
        <end position="1305"/>
    </location>
</feature>
<evidence type="ECO:0000259" key="5">
    <source>
        <dbReference type="Pfam" id="PF08161"/>
    </source>
</evidence>
<dbReference type="InterPro" id="IPR011989">
    <property type="entry name" value="ARM-like"/>
</dbReference>
<evidence type="ECO:0000313" key="7">
    <source>
        <dbReference type="EMBL" id="CEQ40898.1"/>
    </source>
</evidence>
<feature type="compositionally biased region" description="Low complexity" evidence="4">
    <location>
        <begin position="1133"/>
        <end position="1142"/>
    </location>
</feature>
<comment type="subcellular location">
    <subcellularLocation>
        <location evidence="1">Nucleus</location>
    </subcellularLocation>
</comment>